<dbReference type="SUPFAM" id="SSF103039">
    <property type="entry name" value="CheC-like"/>
    <property type="match status" value="1"/>
</dbReference>
<dbReference type="GO" id="GO:0006935">
    <property type="term" value="P:chemotaxis"/>
    <property type="evidence" value="ECO:0007669"/>
    <property type="project" value="UniProtKB-KW"/>
</dbReference>
<proteinExistence type="predicted"/>
<dbReference type="EMBL" id="LO017727">
    <property type="protein sequence ID" value="CRH07457.1"/>
    <property type="molecule type" value="Genomic_DNA"/>
</dbReference>
<evidence type="ECO:0000256" key="2">
    <source>
        <dbReference type="PROSITE-ProRule" id="PRU00703"/>
    </source>
</evidence>
<feature type="domain" description="CBS" evidence="4">
    <location>
        <begin position="407"/>
        <end position="463"/>
    </location>
</feature>
<evidence type="ECO:0000256" key="1">
    <source>
        <dbReference type="ARBA" id="ARBA00022500"/>
    </source>
</evidence>
<feature type="region of interest" description="Disordered" evidence="3">
    <location>
        <begin position="260"/>
        <end position="313"/>
    </location>
</feature>
<dbReference type="Pfam" id="PF00571">
    <property type="entry name" value="CBS"/>
    <property type="match status" value="2"/>
</dbReference>
<sequence>MNMLTGAPVSCTLSNMEIMRGHEDIEEVFELAKNVARAVEDGSDAGDSYICFDLGTSIALSGFMMMMGEAVIKEQVKKKINTEEIQEGFQEVANQIVGAFNDLVEERAESGHMLLILPTEHIEYGSFPAGLEDERTYVVVTSDIQVGDFAPEPAKWLFSRGLVRLLTGLEMEGTAEELSLDASKSGGDAAGEDAAAADSSGDSADAAGAADAADSTGDAADAADAASGDAAADGALGDAPGDAPGDASEEALAAEFEDGDLPLIEEDPDGGDDLIIPEETGGDIGFDHAAGSSTASDDNQPDFIRQPMPKHGYSEDDGLPNPELPGSVQQVMGEVPFTLKDSDRVIKAINAMRRDGYKYIGIDRDGKLIRVLSASDIRQLMGPFFGTRALTKRDKVIFTVPLGRLNLKQDLVSITLEGTVSQAADLITQYKLRALPVISKNGVLRGFVTAHNMLDFFRRKRQV</sequence>
<dbReference type="CDD" id="cd02205">
    <property type="entry name" value="CBS_pair_SF"/>
    <property type="match status" value="1"/>
</dbReference>
<evidence type="ECO:0000313" key="5">
    <source>
        <dbReference type="EMBL" id="CRH07457.1"/>
    </source>
</evidence>
<organism evidence="5">
    <name type="scientific">Magnetococcus massalia (strain MO-1)</name>
    <dbReference type="NCBI Taxonomy" id="451514"/>
    <lineage>
        <taxon>Bacteria</taxon>
        <taxon>Pseudomonadati</taxon>
        <taxon>Pseudomonadota</taxon>
        <taxon>Magnetococcia</taxon>
        <taxon>Magnetococcales</taxon>
        <taxon>Magnetococcaceae</taxon>
        <taxon>Magnetococcus</taxon>
    </lineage>
</organism>
<protein>
    <recommendedName>
        <fullName evidence="4">CBS domain-containing protein</fullName>
    </recommendedName>
</protein>
<gene>
    <name evidence="5" type="ORF">MAGMO_3320</name>
</gene>
<feature type="region of interest" description="Disordered" evidence="3">
    <location>
        <begin position="177"/>
        <end position="247"/>
    </location>
</feature>
<dbReference type="InterPro" id="IPR028976">
    <property type="entry name" value="CheC-like_sf"/>
</dbReference>
<dbReference type="Gene3D" id="3.10.580.10">
    <property type="entry name" value="CBS-domain"/>
    <property type="match status" value="1"/>
</dbReference>
<feature type="compositionally biased region" description="Acidic residues" evidence="3">
    <location>
        <begin position="260"/>
        <end position="276"/>
    </location>
</feature>
<dbReference type="PROSITE" id="PS51371">
    <property type="entry name" value="CBS"/>
    <property type="match status" value="1"/>
</dbReference>
<evidence type="ECO:0000256" key="3">
    <source>
        <dbReference type="SAM" id="MobiDB-lite"/>
    </source>
</evidence>
<accession>A0A1S7LMW1</accession>
<keyword evidence="2" id="KW-0129">CBS domain</keyword>
<name>A0A1S7LMW1_MAGMO</name>
<feature type="compositionally biased region" description="Low complexity" evidence="3">
    <location>
        <begin position="181"/>
        <end position="246"/>
    </location>
</feature>
<dbReference type="SUPFAM" id="SSF54631">
    <property type="entry name" value="CBS-domain pair"/>
    <property type="match status" value="1"/>
</dbReference>
<dbReference type="InterPro" id="IPR046342">
    <property type="entry name" value="CBS_dom_sf"/>
</dbReference>
<reference evidence="5" key="1">
    <citation type="submission" date="2015-04" db="EMBL/GenBank/DDBJ databases">
        <authorList>
            <person name="Syromyatnikov M.Y."/>
            <person name="Popov V.N."/>
        </authorList>
    </citation>
    <scope>NUCLEOTIDE SEQUENCE</scope>
    <source>
        <strain evidence="5">MO-1</strain>
    </source>
</reference>
<dbReference type="SMART" id="SM00116">
    <property type="entry name" value="CBS"/>
    <property type="match status" value="2"/>
</dbReference>
<dbReference type="InterPro" id="IPR000644">
    <property type="entry name" value="CBS_dom"/>
</dbReference>
<keyword evidence="1" id="KW-0145">Chemotaxis</keyword>
<dbReference type="AlphaFoldDB" id="A0A1S7LMW1"/>
<evidence type="ECO:0000259" key="4">
    <source>
        <dbReference type="PROSITE" id="PS51371"/>
    </source>
</evidence>